<accession>A0A815CVX8</accession>
<dbReference type="Gene3D" id="3.50.30.30">
    <property type="match status" value="1"/>
</dbReference>
<dbReference type="Gene3D" id="3.40.630.10">
    <property type="entry name" value="Zn peptidases"/>
    <property type="match status" value="1"/>
</dbReference>
<keyword evidence="1" id="KW-0418">Kinase</keyword>
<dbReference type="PANTHER" id="PTHR44329">
    <property type="entry name" value="SERINE/THREONINE-PROTEIN KINASE TNNI3K-RELATED"/>
    <property type="match status" value="1"/>
</dbReference>
<evidence type="ECO:0000256" key="3">
    <source>
        <dbReference type="ARBA" id="ARBA00022737"/>
    </source>
</evidence>
<keyword evidence="2" id="KW-0433">Leucine-rich repeat</keyword>
<evidence type="ECO:0000313" key="10">
    <source>
        <dbReference type="Proteomes" id="UP000663832"/>
    </source>
</evidence>
<dbReference type="PROSITE" id="PS00107">
    <property type="entry name" value="PROTEIN_KINASE_ATP"/>
    <property type="match status" value="1"/>
</dbReference>
<dbReference type="InterPro" id="IPR051681">
    <property type="entry name" value="Ser/Thr_Kinases-Pseudokinases"/>
</dbReference>
<dbReference type="AlphaFoldDB" id="A0A815CVX8"/>
<evidence type="ECO:0000256" key="4">
    <source>
        <dbReference type="ARBA" id="ARBA00022741"/>
    </source>
</evidence>
<dbReference type="Gene3D" id="1.10.510.10">
    <property type="entry name" value="Transferase(Phosphotransferase) domain 1"/>
    <property type="match status" value="1"/>
</dbReference>
<dbReference type="Proteomes" id="UP000663877">
    <property type="component" value="Unassembled WGS sequence"/>
</dbReference>
<dbReference type="PROSITE" id="PS50011">
    <property type="entry name" value="PROTEIN_KINASE_DOM"/>
    <property type="match status" value="1"/>
</dbReference>
<dbReference type="SMART" id="SM00220">
    <property type="entry name" value="S_TKc"/>
    <property type="match status" value="1"/>
</dbReference>
<dbReference type="EMBL" id="CAJNOI010000229">
    <property type="protein sequence ID" value="CAF1197705.1"/>
    <property type="molecule type" value="Genomic_DNA"/>
</dbReference>
<dbReference type="SUPFAM" id="SSF56112">
    <property type="entry name" value="Protein kinase-like (PK-like)"/>
    <property type="match status" value="1"/>
</dbReference>
<dbReference type="SUPFAM" id="SSF53187">
    <property type="entry name" value="Zn-dependent exopeptidases"/>
    <property type="match status" value="1"/>
</dbReference>
<keyword evidence="1" id="KW-0723">Serine/threonine-protein kinase</keyword>
<sequence length="834" mass="92904">MAEDERNDEFLKISLSDLKFERVLGSGSFGDVYDGEWISRRQQVAIKKLRIDASFVSLKERKDFFKEMTMMHRLRFSHILNVFGVCLDRNCLAIVVEYMSLGSLYDVIRNYELPWSDRWSIVSQITKGLNHLHQFQPNPIIHRDIKSFNFFMTWGTQKSDHRFIVKVGDFGSSRFRPMSGSQLTTIERVGTIRWMAPELLPTHPSYTMTSDVYSAGVCIWEMTTDRLPYKELTTDHYYLELEDTIKCTERFAASTLSDQEFLDEDMAVISTALTRNQACKDLALRNSDITPIGVTFLSLGLAVNCTLTSLDLSENSLEAVGVANVARTLHDNSTLTTLRLNSTKMGDKGQLQIIADQNNGNRAIGTRGFNATLDYITSQLEQNTNLVIHHEYFTVRNSIVEGIPQLQSQINGLVTNYVYRTDFTHFSFSSRANFGSFIRLVSIPNLGCQESDWMNAVVADSVAIVKRGNCTFIEKSQLAERYRVKGLFVYNDGTAPDRFQPLQGVTAHSNSTIPAYFLSYNLGMQFVNAASDPSTNAGVIMNIDVKDAEGIGNICADTPTGDKTKTIIIGSHSDGVPDGSGINDNGSGTVANLVLALNLARLLQTASLNYAQYQYRVRFCWWGAEELGLLGSIYHVEQASLASATIESGRLEDYLLYFNYDMLASPNPNFGISDSVQVPSGTPDHAVYATDRITDLFQQWFKEQKLPWTESGVGGGSDFVPFLTSGIAVGGVNTGAGGIKSPDERDQYAALMGTGNAGIANAPYDSCYHQQCDRITNVNPSAYEKVVKAAAYAIEHVGRLDGLEKWLYPQGRAKTPKLLDRKQLYNMHNDTNLF</sequence>
<dbReference type="InterPro" id="IPR003137">
    <property type="entry name" value="PA_domain"/>
</dbReference>
<protein>
    <recommendedName>
        <fullName evidence="7">Protein kinase domain-containing protein</fullName>
    </recommendedName>
</protein>
<name>A0A815CVX8_9BILA</name>
<keyword evidence="5 6" id="KW-0067">ATP-binding</keyword>
<dbReference type="InterPro" id="IPR001245">
    <property type="entry name" value="Ser-Thr/Tyr_kinase_cat_dom"/>
</dbReference>
<organism evidence="9 10">
    <name type="scientific">Adineta steineri</name>
    <dbReference type="NCBI Taxonomy" id="433720"/>
    <lineage>
        <taxon>Eukaryota</taxon>
        <taxon>Metazoa</taxon>
        <taxon>Spiralia</taxon>
        <taxon>Gnathifera</taxon>
        <taxon>Rotifera</taxon>
        <taxon>Eurotatoria</taxon>
        <taxon>Bdelloidea</taxon>
        <taxon>Adinetida</taxon>
        <taxon>Adinetidae</taxon>
        <taxon>Adineta</taxon>
    </lineage>
</organism>
<dbReference type="InterPro" id="IPR001611">
    <property type="entry name" value="Leu-rich_rpt"/>
</dbReference>
<proteinExistence type="predicted"/>
<evidence type="ECO:0000256" key="2">
    <source>
        <dbReference type="ARBA" id="ARBA00022614"/>
    </source>
</evidence>
<evidence type="ECO:0000256" key="6">
    <source>
        <dbReference type="PROSITE-ProRule" id="PRU10141"/>
    </source>
</evidence>
<dbReference type="Proteomes" id="UP000663832">
    <property type="component" value="Unassembled WGS sequence"/>
</dbReference>
<evidence type="ECO:0000256" key="5">
    <source>
        <dbReference type="ARBA" id="ARBA00022840"/>
    </source>
</evidence>
<dbReference type="GO" id="GO:0005524">
    <property type="term" value="F:ATP binding"/>
    <property type="evidence" value="ECO:0007669"/>
    <property type="project" value="UniProtKB-UniRule"/>
</dbReference>
<comment type="caution">
    <text evidence="9">The sequence shown here is derived from an EMBL/GenBank/DDBJ whole genome shotgun (WGS) entry which is preliminary data.</text>
</comment>
<dbReference type="InterPro" id="IPR017441">
    <property type="entry name" value="Protein_kinase_ATP_BS"/>
</dbReference>
<feature type="binding site" evidence="6">
    <location>
        <position position="48"/>
    </location>
    <ligand>
        <name>ATP</name>
        <dbReference type="ChEBI" id="CHEBI:30616"/>
    </ligand>
</feature>
<evidence type="ECO:0000256" key="1">
    <source>
        <dbReference type="ARBA" id="ARBA00022527"/>
    </source>
</evidence>
<dbReference type="InterPro" id="IPR046450">
    <property type="entry name" value="PA_dom_sf"/>
</dbReference>
<dbReference type="InterPro" id="IPR000719">
    <property type="entry name" value="Prot_kinase_dom"/>
</dbReference>
<dbReference type="InterPro" id="IPR011009">
    <property type="entry name" value="Kinase-like_dom_sf"/>
</dbReference>
<dbReference type="Pfam" id="PF13516">
    <property type="entry name" value="LRR_6"/>
    <property type="match status" value="2"/>
</dbReference>
<evidence type="ECO:0000313" key="8">
    <source>
        <dbReference type="EMBL" id="CAF1197705.1"/>
    </source>
</evidence>
<dbReference type="InterPro" id="IPR007484">
    <property type="entry name" value="Peptidase_M28"/>
</dbReference>
<gene>
    <name evidence="8" type="ORF">BJG266_LOCUS26712</name>
    <name evidence="9" type="ORF">QVE165_LOCUS30806</name>
</gene>
<keyword evidence="4 6" id="KW-0547">Nucleotide-binding</keyword>
<dbReference type="SUPFAM" id="SSF52025">
    <property type="entry name" value="PA domain"/>
    <property type="match status" value="1"/>
</dbReference>
<dbReference type="PROSITE" id="PS00108">
    <property type="entry name" value="PROTEIN_KINASE_ST"/>
    <property type="match status" value="1"/>
</dbReference>
<dbReference type="CDD" id="cd00538">
    <property type="entry name" value="PA"/>
    <property type="match status" value="1"/>
</dbReference>
<dbReference type="Pfam" id="PF02225">
    <property type="entry name" value="PA"/>
    <property type="match status" value="1"/>
</dbReference>
<keyword evidence="3" id="KW-0677">Repeat</keyword>
<dbReference type="OrthoDB" id="4062651at2759"/>
<dbReference type="Pfam" id="PF07714">
    <property type="entry name" value="PK_Tyr_Ser-Thr"/>
    <property type="match status" value="1"/>
</dbReference>
<keyword evidence="10" id="KW-1185">Reference proteome</keyword>
<dbReference type="InterPro" id="IPR008271">
    <property type="entry name" value="Ser/Thr_kinase_AS"/>
</dbReference>
<dbReference type="Pfam" id="PF04389">
    <property type="entry name" value="Peptidase_M28"/>
    <property type="match status" value="1"/>
</dbReference>
<evidence type="ECO:0000313" key="9">
    <source>
        <dbReference type="EMBL" id="CAF1293040.1"/>
    </source>
</evidence>
<feature type="domain" description="Protein kinase" evidence="7">
    <location>
        <begin position="18"/>
        <end position="297"/>
    </location>
</feature>
<reference evidence="9" key="1">
    <citation type="submission" date="2021-02" db="EMBL/GenBank/DDBJ databases">
        <authorList>
            <person name="Nowell W R."/>
        </authorList>
    </citation>
    <scope>NUCLEOTIDE SEQUENCE</scope>
</reference>
<dbReference type="SUPFAM" id="SSF52047">
    <property type="entry name" value="RNI-like"/>
    <property type="match status" value="1"/>
</dbReference>
<keyword evidence="1" id="KW-0808">Transferase</keyword>
<dbReference type="GO" id="GO:0004674">
    <property type="term" value="F:protein serine/threonine kinase activity"/>
    <property type="evidence" value="ECO:0007669"/>
    <property type="project" value="TreeGrafter"/>
</dbReference>
<evidence type="ECO:0000259" key="7">
    <source>
        <dbReference type="PROSITE" id="PS50011"/>
    </source>
</evidence>
<dbReference type="EMBL" id="CAJNOM010000259">
    <property type="protein sequence ID" value="CAF1293040.1"/>
    <property type="molecule type" value="Genomic_DNA"/>
</dbReference>